<evidence type="ECO:0000256" key="3">
    <source>
        <dbReference type="ARBA" id="ARBA00022741"/>
    </source>
</evidence>
<dbReference type="STRING" id="5762.D2VRJ5"/>
<dbReference type="InterPro" id="IPR003008">
    <property type="entry name" value="Tubulin_FtsZ_GTPase"/>
</dbReference>
<dbReference type="SMART" id="SM00864">
    <property type="entry name" value="Tubulin"/>
    <property type="match status" value="1"/>
</dbReference>
<keyword evidence="3" id="KW-0547">Nucleotide-binding</keyword>
<keyword evidence="10" id="KW-1185">Reference proteome</keyword>
<gene>
    <name evidence="9" type="ORF">NAEGRDRAFT_44710</name>
</gene>
<dbReference type="Proteomes" id="UP000006671">
    <property type="component" value="Unassembled WGS sequence"/>
</dbReference>
<dbReference type="SMART" id="SM00865">
    <property type="entry name" value="Tubulin_C"/>
    <property type="match status" value="1"/>
</dbReference>
<evidence type="ECO:0000256" key="1">
    <source>
        <dbReference type="ARBA" id="ARBA00009636"/>
    </source>
</evidence>
<dbReference type="Pfam" id="PF03953">
    <property type="entry name" value="Tubulin_C"/>
    <property type="match status" value="1"/>
</dbReference>
<dbReference type="InterPro" id="IPR018316">
    <property type="entry name" value="Tubulin/FtsZ_2-layer-sand-dom"/>
</dbReference>
<dbReference type="CDD" id="cd02187">
    <property type="entry name" value="beta_tubulin"/>
    <property type="match status" value="1"/>
</dbReference>
<comment type="similarity">
    <text evidence="1">Belongs to the tubulin family.</text>
</comment>
<dbReference type="GO" id="GO:0003924">
    <property type="term" value="F:GTPase activity"/>
    <property type="evidence" value="ECO:0007669"/>
    <property type="project" value="InterPro"/>
</dbReference>
<evidence type="ECO:0000256" key="5">
    <source>
        <dbReference type="ARBA" id="ARBA00023134"/>
    </source>
</evidence>
<protein>
    <submittedName>
        <fullName evidence="9">Beta-tubulin</fullName>
    </submittedName>
</protein>
<reference evidence="9 10" key="1">
    <citation type="journal article" date="2010" name="Cell">
        <title>The genome of Naegleria gruberi illuminates early eukaryotic versatility.</title>
        <authorList>
            <person name="Fritz-Laylin L.K."/>
            <person name="Prochnik S.E."/>
            <person name="Ginger M.L."/>
            <person name="Dacks J.B."/>
            <person name="Carpenter M.L."/>
            <person name="Field M.C."/>
            <person name="Kuo A."/>
            <person name="Paredez A."/>
            <person name="Chapman J."/>
            <person name="Pham J."/>
            <person name="Shu S."/>
            <person name="Neupane R."/>
            <person name="Cipriano M."/>
            <person name="Mancuso J."/>
            <person name="Tu H."/>
            <person name="Salamov A."/>
            <person name="Lindquist E."/>
            <person name="Shapiro H."/>
            <person name="Lucas S."/>
            <person name="Grigoriev I.V."/>
            <person name="Cande W.Z."/>
            <person name="Fulton C."/>
            <person name="Rokhsar D.S."/>
            <person name="Dawson S.C."/>
        </authorList>
    </citation>
    <scope>NUCLEOTIDE SEQUENCE [LARGE SCALE GENOMIC DNA]</scope>
    <source>
        <strain evidence="9 10">NEG-M</strain>
    </source>
</reference>
<dbReference type="InterPro" id="IPR008280">
    <property type="entry name" value="Tub_FtsZ_C"/>
</dbReference>
<dbReference type="GO" id="GO:0005874">
    <property type="term" value="C:microtubule"/>
    <property type="evidence" value="ECO:0007669"/>
    <property type="project" value="UniProtKB-KW"/>
</dbReference>
<evidence type="ECO:0000313" key="9">
    <source>
        <dbReference type="EMBL" id="EFC40613.1"/>
    </source>
</evidence>
<dbReference type="GO" id="GO:0005525">
    <property type="term" value="F:GTP binding"/>
    <property type="evidence" value="ECO:0007669"/>
    <property type="project" value="UniProtKB-KW"/>
</dbReference>
<dbReference type="GO" id="GO:0005200">
    <property type="term" value="F:structural constituent of cytoskeleton"/>
    <property type="evidence" value="ECO:0007669"/>
    <property type="project" value="InterPro"/>
</dbReference>
<dbReference type="InParanoid" id="D2VRJ5"/>
<dbReference type="KEGG" id="ngr:NAEGRDRAFT_44710"/>
<dbReference type="VEuPathDB" id="AmoebaDB:NAEGRDRAFT_44710"/>
<feature type="domain" description="Tubulin/FtsZ GTPase" evidence="7">
    <location>
        <begin position="38"/>
        <end position="236"/>
    </location>
</feature>
<organism evidence="10">
    <name type="scientific">Naegleria gruberi</name>
    <name type="common">Amoeba</name>
    <dbReference type="NCBI Taxonomy" id="5762"/>
    <lineage>
        <taxon>Eukaryota</taxon>
        <taxon>Discoba</taxon>
        <taxon>Heterolobosea</taxon>
        <taxon>Tetramitia</taxon>
        <taxon>Eutetramitia</taxon>
        <taxon>Vahlkampfiidae</taxon>
        <taxon>Naegleria</taxon>
    </lineage>
</organism>
<dbReference type="InterPro" id="IPR002453">
    <property type="entry name" value="Beta_tubulin"/>
</dbReference>
<keyword evidence="5" id="KW-0342">GTP-binding</keyword>
<dbReference type="SUPFAM" id="SSF52490">
    <property type="entry name" value="Tubulin nucleotide-binding domain-like"/>
    <property type="match status" value="1"/>
</dbReference>
<evidence type="ECO:0000313" key="10">
    <source>
        <dbReference type="Proteomes" id="UP000006671"/>
    </source>
</evidence>
<dbReference type="Gene3D" id="3.40.50.1440">
    <property type="entry name" value="Tubulin/FtsZ, GTPase domain"/>
    <property type="match status" value="1"/>
</dbReference>
<dbReference type="EMBL" id="GG738891">
    <property type="protein sequence ID" value="EFC40613.1"/>
    <property type="molecule type" value="Genomic_DNA"/>
</dbReference>
<sequence length="439" mass="48558">MPKPIEATQTPPTAASTIEAKLSSQSTNKILDELYRGLNIFYDEGANGQYVPRTIMADLDHSSLDSIMSNQEIGKWFRPDYSLGSTGSSGNNWAKGYYTEGPELAELVMDVVRKSAESCDCIQGFQIFHSIGGGCGSGMGCFITNRLQDEYGGAMIMTNSVFPSTKTVDSVLAPYNSVLTLHHLIENVQMVNCFDNHALNQISQKLFRIESPEMVDLNEIVAQSVTGITSSFRFSGIINSDLRKMATNLVPFPRAHFFMNSLSPLGSSFDNSDLKVEQITSQLFNPNHFLVDANPKNGKYLTASVIFRGDVSSSSAEEQVNGILQRDSSYFYKSIPNNLQTSICKVAPPGIKRTGTLIANSTSILTIFRQLSSSFSMLFKRKAFMKSFEIEGMDELEFSEAISNLNDLIAEYELQEYEQDNHINVDDEELGGGESEHVE</sequence>
<dbReference type="Gene3D" id="1.10.287.600">
    <property type="entry name" value="Helix hairpin bin"/>
    <property type="match status" value="1"/>
</dbReference>
<dbReference type="InterPro" id="IPR000217">
    <property type="entry name" value="Tubulin"/>
</dbReference>
<dbReference type="RefSeq" id="XP_002673357.1">
    <property type="nucleotide sequence ID" value="XM_002673311.1"/>
</dbReference>
<dbReference type="InterPro" id="IPR036525">
    <property type="entry name" value="Tubulin/FtsZ_GTPase_sf"/>
</dbReference>
<evidence type="ECO:0000256" key="2">
    <source>
        <dbReference type="ARBA" id="ARBA00022701"/>
    </source>
</evidence>
<dbReference type="GO" id="GO:0007017">
    <property type="term" value="P:microtubule-based process"/>
    <property type="evidence" value="ECO:0007669"/>
    <property type="project" value="InterPro"/>
</dbReference>
<dbReference type="SUPFAM" id="SSF55307">
    <property type="entry name" value="Tubulin C-terminal domain-like"/>
    <property type="match status" value="1"/>
</dbReference>
<name>D2VRJ5_NAEGR</name>
<dbReference type="InterPro" id="IPR023123">
    <property type="entry name" value="Tubulin_C"/>
</dbReference>
<dbReference type="InterPro" id="IPR037103">
    <property type="entry name" value="Tubulin/FtsZ-like_C"/>
</dbReference>
<evidence type="ECO:0000259" key="7">
    <source>
        <dbReference type="SMART" id="SM00864"/>
    </source>
</evidence>
<evidence type="ECO:0000256" key="6">
    <source>
        <dbReference type="ARBA" id="ARBA00034296"/>
    </source>
</evidence>
<accession>D2VRJ5</accession>
<dbReference type="Pfam" id="PF00091">
    <property type="entry name" value="Tubulin"/>
    <property type="match status" value="1"/>
</dbReference>
<dbReference type="eggNOG" id="KOG1375">
    <property type="taxonomic scope" value="Eukaryota"/>
</dbReference>
<dbReference type="PANTHER" id="PTHR11588">
    <property type="entry name" value="TUBULIN"/>
    <property type="match status" value="1"/>
</dbReference>
<dbReference type="GeneID" id="8854964"/>
<dbReference type="PRINTS" id="PR01163">
    <property type="entry name" value="BETATUBULIN"/>
</dbReference>
<comment type="function">
    <text evidence="6">Tubulin is the major constituent of microtubules, a cylinder consisting of laterally associated linear protofilaments composed of alpha- and beta-tubulin heterodimers. Microtubules grow by the addition of GTP-tubulin dimers to the microtubule end, where a stabilizing cap forms. Below the cap, tubulin dimers are in GDP-bound state, owing to GTPase activity of alpha-tubulin.</text>
</comment>
<dbReference type="PRINTS" id="PR01161">
    <property type="entry name" value="TUBULIN"/>
</dbReference>
<evidence type="ECO:0000256" key="4">
    <source>
        <dbReference type="ARBA" id="ARBA00022842"/>
    </source>
</evidence>
<keyword evidence="4" id="KW-0460">Magnesium</keyword>
<proteinExistence type="inferred from homology"/>
<keyword evidence="2" id="KW-0493">Microtubule</keyword>
<dbReference type="AlphaFoldDB" id="D2VRJ5"/>
<feature type="domain" description="Tubulin/FtsZ 2-layer sandwich" evidence="8">
    <location>
        <begin position="238"/>
        <end position="373"/>
    </location>
</feature>
<dbReference type="OrthoDB" id="1662883at2759"/>
<dbReference type="Gene3D" id="3.30.1330.20">
    <property type="entry name" value="Tubulin/FtsZ, C-terminal domain"/>
    <property type="match status" value="1"/>
</dbReference>
<evidence type="ECO:0000259" key="8">
    <source>
        <dbReference type="SMART" id="SM00865"/>
    </source>
</evidence>